<sequence length="112" mass="11579">MSRIVSTGLAKAGLLLGYKVARDTGNRQAGGTVLAACGAAAFTVWRNDAGTARATLLTAVYVASFGLSHPLAKRIGAWPAVFTVTGVTALASLVLGGPRRQDRPASAKKRRK</sequence>
<name>A0ABP7D827_9MICC</name>
<keyword evidence="3" id="KW-1185">Reference proteome</keyword>
<keyword evidence="1" id="KW-0472">Membrane</keyword>
<organism evidence="2 3">
    <name type="scientific">Zhihengliuella alba</name>
    <dbReference type="NCBI Taxonomy" id="547018"/>
    <lineage>
        <taxon>Bacteria</taxon>
        <taxon>Bacillati</taxon>
        <taxon>Actinomycetota</taxon>
        <taxon>Actinomycetes</taxon>
        <taxon>Micrococcales</taxon>
        <taxon>Micrococcaceae</taxon>
        <taxon>Zhihengliuella</taxon>
    </lineage>
</organism>
<proteinExistence type="predicted"/>
<comment type="caution">
    <text evidence="2">The sequence shown here is derived from an EMBL/GenBank/DDBJ whole genome shotgun (WGS) entry which is preliminary data.</text>
</comment>
<reference evidence="3" key="1">
    <citation type="journal article" date="2019" name="Int. J. Syst. Evol. Microbiol.">
        <title>The Global Catalogue of Microorganisms (GCM) 10K type strain sequencing project: providing services to taxonomists for standard genome sequencing and annotation.</title>
        <authorList>
            <consortium name="The Broad Institute Genomics Platform"/>
            <consortium name="The Broad Institute Genome Sequencing Center for Infectious Disease"/>
            <person name="Wu L."/>
            <person name="Ma J."/>
        </authorList>
    </citation>
    <scope>NUCLEOTIDE SEQUENCE [LARGE SCALE GENOMIC DNA]</scope>
    <source>
        <strain evidence="3">JCM 16961</strain>
    </source>
</reference>
<accession>A0ABP7D827</accession>
<evidence type="ECO:0000313" key="3">
    <source>
        <dbReference type="Proteomes" id="UP001501536"/>
    </source>
</evidence>
<gene>
    <name evidence="2" type="ORF">GCM10022377_10800</name>
</gene>
<evidence type="ECO:0000313" key="2">
    <source>
        <dbReference type="EMBL" id="GAA3699617.1"/>
    </source>
</evidence>
<dbReference type="RefSeq" id="WP_344881018.1">
    <property type="nucleotide sequence ID" value="NZ_BAABCJ010000001.1"/>
</dbReference>
<evidence type="ECO:0000256" key="1">
    <source>
        <dbReference type="SAM" id="Phobius"/>
    </source>
</evidence>
<dbReference type="EMBL" id="BAABCJ010000001">
    <property type="protein sequence ID" value="GAA3699617.1"/>
    <property type="molecule type" value="Genomic_DNA"/>
</dbReference>
<feature type="transmembrane region" description="Helical" evidence="1">
    <location>
        <begin position="75"/>
        <end position="95"/>
    </location>
</feature>
<keyword evidence="1" id="KW-1133">Transmembrane helix</keyword>
<protein>
    <submittedName>
        <fullName evidence="2">Uncharacterized protein</fullName>
    </submittedName>
</protein>
<keyword evidence="1" id="KW-0812">Transmembrane</keyword>
<dbReference type="Proteomes" id="UP001501536">
    <property type="component" value="Unassembled WGS sequence"/>
</dbReference>